<name>B4CXR6_9BACT</name>
<sequence>MKKGDQLCILRADVNTEADALNILRLVGALTAVGVQLDDDCPYLETRELVEAGERRLVTWTLKARSICGRFETRKLIDAWHDPVWTTQHLEHPFAYIKTAFQNASLLGAEVARLAPVALIRKGRRFALVPFDATPERRQELLTALEK</sequence>
<dbReference type="Proteomes" id="UP000005824">
    <property type="component" value="Unassembled WGS sequence"/>
</dbReference>
<dbReference type="AlphaFoldDB" id="B4CXR6"/>
<dbReference type="STRING" id="497964.CfE428DRAFT_1357"/>
<keyword evidence="2" id="KW-1185">Reference proteome</keyword>
<proteinExistence type="predicted"/>
<dbReference type="RefSeq" id="WP_006978683.1">
    <property type="nucleotide sequence ID" value="NZ_ABVL01000003.1"/>
</dbReference>
<dbReference type="eggNOG" id="ENOG502ZQ5Y">
    <property type="taxonomic scope" value="Bacteria"/>
</dbReference>
<organism evidence="1 2">
    <name type="scientific">Chthoniobacter flavus Ellin428</name>
    <dbReference type="NCBI Taxonomy" id="497964"/>
    <lineage>
        <taxon>Bacteria</taxon>
        <taxon>Pseudomonadati</taxon>
        <taxon>Verrucomicrobiota</taxon>
        <taxon>Spartobacteria</taxon>
        <taxon>Chthoniobacterales</taxon>
        <taxon>Chthoniobacteraceae</taxon>
        <taxon>Chthoniobacter</taxon>
    </lineage>
</organism>
<dbReference type="EMBL" id="ABVL01000003">
    <property type="protein sequence ID" value="EDY21064.1"/>
    <property type="molecule type" value="Genomic_DNA"/>
</dbReference>
<dbReference type="InParanoid" id="B4CXR6"/>
<evidence type="ECO:0000313" key="1">
    <source>
        <dbReference type="EMBL" id="EDY21064.1"/>
    </source>
</evidence>
<reference evidence="1 2" key="1">
    <citation type="journal article" date="2011" name="J. Bacteriol.">
        <title>Genome sequence of Chthoniobacter flavus Ellin428, an aerobic heterotrophic soil bacterium.</title>
        <authorList>
            <person name="Kant R."/>
            <person name="van Passel M.W."/>
            <person name="Palva A."/>
            <person name="Lucas S."/>
            <person name="Lapidus A."/>
            <person name="Glavina Del Rio T."/>
            <person name="Dalin E."/>
            <person name="Tice H."/>
            <person name="Bruce D."/>
            <person name="Goodwin L."/>
            <person name="Pitluck S."/>
            <person name="Larimer F.W."/>
            <person name="Land M.L."/>
            <person name="Hauser L."/>
            <person name="Sangwan P."/>
            <person name="de Vos W.M."/>
            <person name="Janssen P.H."/>
            <person name="Smidt H."/>
        </authorList>
    </citation>
    <scope>NUCLEOTIDE SEQUENCE [LARGE SCALE GENOMIC DNA]</scope>
    <source>
        <strain evidence="1 2">Ellin428</strain>
    </source>
</reference>
<gene>
    <name evidence="1" type="ORF">CfE428DRAFT_1357</name>
</gene>
<protein>
    <submittedName>
        <fullName evidence="1">Uncharacterized protein</fullName>
    </submittedName>
</protein>
<comment type="caution">
    <text evidence="1">The sequence shown here is derived from an EMBL/GenBank/DDBJ whole genome shotgun (WGS) entry which is preliminary data.</text>
</comment>
<evidence type="ECO:0000313" key="2">
    <source>
        <dbReference type="Proteomes" id="UP000005824"/>
    </source>
</evidence>
<accession>B4CXR6</accession>